<keyword evidence="2" id="KW-1185">Reference proteome</keyword>
<reference evidence="1 2" key="2">
    <citation type="submission" date="2018-11" db="EMBL/GenBank/DDBJ databases">
        <authorList>
            <consortium name="Pathogen Informatics"/>
        </authorList>
    </citation>
    <scope>NUCLEOTIDE SEQUENCE [LARGE SCALE GENOMIC DNA]</scope>
</reference>
<dbReference type="SUPFAM" id="SSF48371">
    <property type="entry name" value="ARM repeat"/>
    <property type="match status" value="1"/>
</dbReference>
<dbReference type="AlphaFoldDB" id="A0A183DXN6"/>
<dbReference type="Gene3D" id="1.25.10.10">
    <property type="entry name" value="Leucine-rich Repeat Variant"/>
    <property type="match status" value="1"/>
</dbReference>
<reference evidence="3" key="1">
    <citation type="submission" date="2016-06" db="UniProtKB">
        <authorList>
            <consortium name="WormBaseParasite"/>
        </authorList>
    </citation>
    <scope>IDENTIFICATION</scope>
</reference>
<protein>
    <submittedName>
        <fullName evidence="3">Condensin complex subunit 1</fullName>
    </submittedName>
</protein>
<evidence type="ECO:0000313" key="2">
    <source>
        <dbReference type="Proteomes" id="UP000271098"/>
    </source>
</evidence>
<dbReference type="InterPro" id="IPR016024">
    <property type="entry name" value="ARM-type_fold"/>
</dbReference>
<organism evidence="3">
    <name type="scientific">Gongylonema pulchrum</name>
    <dbReference type="NCBI Taxonomy" id="637853"/>
    <lineage>
        <taxon>Eukaryota</taxon>
        <taxon>Metazoa</taxon>
        <taxon>Ecdysozoa</taxon>
        <taxon>Nematoda</taxon>
        <taxon>Chromadorea</taxon>
        <taxon>Rhabditida</taxon>
        <taxon>Spirurina</taxon>
        <taxon>Spiruromorpha</taxon>
        <taxon>Spiruroidea</taxon>
        <taxon>Gongylonematidae</taxon>
        <taxon>Gongylonema</taxon>
    </lineage>
</organism>
<dbReference type="OrthoDB" id="2250022at2759"/>
<dbReference type="InterPro" id="IPR011989">
    <property type="entry name" value="ARM-like"/>
</dbReference>
<dbReference type="Proteomes" id="UP000271098">
    <property type="component" value="Unassembled WGS sequence"/>
</dbReference>
<accession>A0A183DXN6</accession>
<sequence>MQGDEAGMKLAARAIAYLIQTSKTFAAELVCEWLEEPERNESRRLAAAFLARQLALYTSTSFFLRASNFFSNIFKVIRDPKASVRIAATKALHAALTVTTQREASQKSEWYWVRSSVILFVLFRKTGLLR</sequence>
<gene>
    <name evidence="1" type="ORF">GPUH_LOCUS13477</name>
</gene>
<evidence type="ECO:0000313" key="1">
    <source>
        <dbReference type="EMBL" id="VDN22373.1"/>
    </source>
</evidence>
<dbReference type="WBParaSite" id="GPUH_0001349201-mRNA-1">
    <property type="protein sequence ID" value="GPUH_0001349201-mRNA-1"/>
    <property type="gene ID" value="GPUH_0001349201"/>
</dbReference>
<proteinExistence type="predicted"/>
<evidence type="ECO:0000313" key="3">
    <source>
        <dbReference type="WBParaSite" id="GPUH_0001349201-mRNA-1"/>
    </source>
</evidence>
<name>A0A183DXN6_9BILA</name>
<dbReference type="EMBL" id="UYRT01080262">
    <property type="protein sequence ID" value="VDN22373.1"/>
    <property type="molecule type" value="Genomic_DNA"/>
</dbReference>